<accession>A0AA88GJR6</accession>
<evidence type="ECO:0000313" key="14">
    <source>
        <dbReference type="EMBL" id="KAG2382259.1"/>
    </source>
</evidence>
<evidence type="ECO:0000313" key="15">
    <source>
        <dbReference type="Proteomes" id="UP000816034"/>
    </source>
</evidence>
<dbReference type="InterPro" id="IPR036291">
    <property type="entry name" value="NAD(P)-bd_dom_sf"/>
</dbReference>
<evidence type="ECO:0000256" key="12">
    <source>
        <dbReference type="RuleBase" id="RU000363"/>
    </source>
</evidence>
<keyword evidence="7" id="KW-0443">Lipid metabolism</keyword>
<keyword evidence="3 13" id="KW-0812">Transmembrane</keyword>
<dbReference type="AlphaFoldDB" id="A0AA88GJR6"/>
<dbReference type="RefSeq" id="XP_044547938.1">
    <property type="nucleotide sequence ID" value="XM_044695214.1"/>
</dbReference>
<dbReference type="Gene3D" id="3.40.50.720">
    <property type="entry name" value="NAD(P)-binding Rossmann-like Domain"/>
    <property type="match status" value="1"/>
</dbReference>
<dbReference type="GeneID" id="68097916"/>
<keyword evidence="15" id="KW-1185">Reference proteome</keyword>
<dbReference type="FunFam" id="3.40.50.720:FF:000131">
    <property type="entry name" value="Short-chain dehydrogenase/reductase 3"/>
    <property type="match status" value="1"/>
</dbReference>
<dbReference type="InterPro" id="IPR020904">
    <property type="entry name" value="Sc_DH/Rdtase_CS"/>
</dbReference>
<dbReference type="PROSITE" id="PS00061">
    <property type="entry name" value="ADH_SHORT"/>
    <property type="match status" value="1"/>
</dbReference>
<comment type="function">
    <text evidence="9">Catalyzes the reduction of all-trans-retinal to all-trans-retinol in the presence of NADPH.</text>
</comment>
<dbReference type="SUPFAM" id="SSF51735">
    <property type="entry name" value="NAD(P)-binding Rossmann-fold domains"/>
    <property type="match status" value="1"/>
</dbReference>
<keyword evidence="6" id="KW-0560">Oxidoreductase</keyword>
<dbReference type="Proteomes" id="UP000816034">
    <property type="component" value="Unassembled WGS sequence"/>
</dbReference>
<evidence type="ECO:0000256" key="10">
    <source>
        <dbReference type="ARBA" id="ARBA00068717"/>
    </source>
</evidence>
<proteinExistence type="inferred from homology"/>
<dbReference type="PANTHER" id="PTHR24322">
    <property type="entry name" value="PKSB"/>
    <property type="match status" value="1"/>
</dbReference>
<evidence type="ECO:0000256" key="4">
    <source>
        <dbReference type="ARBA" id="ARBA00022857"/>
    </source>
</evidence>
<dbReference type="PRINTS" id="PR00081">
    <property type="entry name" value="GDHRDH"/>
</dbReference>
<keyword evidence="5 13" id="KW-1133">Transmembrane helix</keyword>
<dbReference type="GO" id="GO:0052650">
    <property type="term" value="F:all-trans-retinol dehydrogenase (NADP+) activity"/>
    <property type="evidence" value="ECO:0007669"/>
    <property type="project" value="UniProtKB-ARBA"/>
</dbReference>
<evidence type="ECO:0000256" key="3">
    <source>
        <dbReference type="ARBA" id="ARBA00022692"/>
    </source>
</evidence>
<organism evidence="14 15">
    <name type="scientific">Naegleria lovaniensis</name>
    <name type="common">Amoeba</name>
    <dbReference type="NCBI Taxonomy" id="51637"/>
    <lineage>
        <taxon>Eukaryota</taxon>
        <taxon>Discoba</taxon>
        <taxon>Heterolobosea</taxon>
        <taxon>Tetramitia</taxon>
        <taxon>Eutetramitia</taxon>
        <taxon>Vahlkampfiidae</taxon>
        <taxon>Naegleria</taxon>
    </lineage>
</organism>
<evidence type="ECO:0000256" key="5">
    <source>
        <dbReference type="ARBA" id="ARBA00022989"/>
    </source>
</evidence>
<evidence type="ECO:0000256" key="13">
    <source>
        <dbReference type="SAM" id="Phobius"/>
    </source>
</evidence>
<comment type="caution">
    <text evidence="14">The sequence shown here is derived from an EMBL/GenBank/DDBJ whole genome shotgun (WGS) entry which is preliminary data.</text>
</comment>
<evidence type="ECO:0000256" key="6">
    <source>
        <dbReference type="ARBA" id="ARBA00023002"/>
    </source>
</evidence>
<dbReference type="CDD" id="cd05339">
    <property type="entry name" value="17beta-HSDXI-like_SDR_c"/>
    <property type="match status" value="1"/>
</dbReference>
<sequence length="329" mass="37408">MFTISTIIFFTILYNIYWYFLRKEKSLKGKNVLITGGSRGIGRLVAEILLSKEQVNCIVIWDVDQNSLQECQSTFSKQYGQDRIITCQVDISDHEKVYRERDNLYELFKNRKLQNPNSECSGSIDILINNAGIVNGKPLLQTSDDRINMVLNVNTISHCYTVKAFLPEMIKNQNTSPHIVTIASAAALCGTSSLCDYSASKFGAFGFNEALRLEMKHLKYNIDTTCVCPFYIRTDLFAGIKDVIPYLFPVLDPNYVANRIVQGIKKREEVVVIPEMLRITYLLRFLLPVSVFDRLVSWMGISSSMDHFIGRKSSDDTTSVQSDSNKKNL</sequence>
<evidence type="ECO:0000256" key="11">
    <source>
        <dbReference type="ARBA" id="ARBA00082544"/>
    </source>
</evidence>
<reference evidence="14 15" key="1">
    <citation type="journal article" date="2018" name="BMC Genomics">
        <title>The genome of Naegleria lovaniensis, the basis for a comparative approach to unravel pathogenicity factors of the human pathogenic amoeba N. fowleri.</title>
        <authorList>
            <person name="Liechti N."/>
            <person name="Schurch N."/>
            <person name="Bruggmann R."/>
            <person name="Wittwer M."/>
        </authorList>
    </citation>
    <scope>NUCLEOTIDE SEQUENCE [LARGE SCALE GENOMIC DNA]</scope>
    <source>
        <strain evidence="14 15">ATCC 30569</strain>
    </source>
</reference>
<comment type="similarity">
    <text evidence="2 12">Belongs to the short-chain dehydrogenases/reductases (SDR) family.</text>
</comment>
<dbReference type="InterPro" id="IPR002347">
    <property type="entry name" value="SDR_fam"/>
</dbReference>
<evidence type="ECO:0000256" key="7">
    <source>
        <dbReference type="ARBA" id="ARBA00023098"/>
    </source>
</evidence>
<keyword evidence="4" id="KW-0521">NADP</keyword>
<evidence type="ECO:0000256" key="8">
    <source>
        <dbReference type="ARBA" id="ARBA00023136"/>
    </source>
</evidence>
<protein>
    <recommendedName>
        <fullName evidence="10">Short-chain dehydrogenase/reductase 3</fullName>
    </recommendedName>
    <alternativeName>
        <fullName evidence="11">Retinal short-chain dehydrogenase/reductase 1</fullName>
    </alternativeName>
</protein>
<dbReference type="Pfam" id="PF00106">
    <property type="entry name" value="adh_short"/>
    <property type="match status" value="1"/>
</dbReference>
<keyword evidence="8 13" id="KW-0472">Membrane</keyword>
<gene>
    <name evidence="14" type="ORF">C9374_005461</name>
</gene>
<comment type="subcellular location">
    <subcellularLocation>
        <location evidence="1">Membrane</location>
        <topology evidence="1">Multi-pass membrane protein</topology>
    </subcellularLocation>
</comment>
<name>A0AA88GJR6_NAELO</name>
<dbReference type="PRINTS" id="PR00080">
    <property type="entry name" value="SDRFAMILY"/>
</dbReference>
<dbReference type="PANTHER" id="PTHR24322:SF736">
    <property type="entry name" value="RETINOL DEHYDROGENASE 10"/>
    <property type="match status" value="1"/>
</dbReference>
<feature type="transmembrane region" description="Helical" evidence="13">
    <location>
        <begin position="6"/>
        <end position="21"/>
    </location>
</feature>
<evidence type="ECO:0000256" key="2">
    <source>
        <dbReference type="ARBA" id="ARBA00006484"/>
    </source>
</evidence>
<dbReference type="GO" id="GO:0016020">
    <property type="term" value="C:membrane"/>
    <property type="evidence" value="ECO:0007669"/>
    <property type="project" value="UniProtKB-SubCell"/>
</dbReference>
<evidence type="ECO:0000256" key="1">
    <source>
        <dbReference type="ARBA" id="ARBA00004141"/>
    </source>
</evidence>
<evidence type="ECO:0000256" key="9">
    <source>
        <dbReference type="ARBA" id="ARBA00059620"/>
    </source>
</evidence>
<dbReference type="EMBL" id="PYSW02000024">
    <property type="protein sequence ID" value="KAG2382259.1"/>
    <property type="molecule type" value="Genomic_DNA"/>
</dbReference>